<proteinExistence type="inferred from homology"/>
<protein>
    <submittedName>
        <fullName evidence="5">Extracellular solute-binding protein</fullName>
    </submittedName>
</protein>
<dbReference type="PANTHER" id="PTHR30061">
    <property type="entry name" value="MALTOSE-BINDING PERIPLASMIC PROTEIN"/>
    <property type="match status" value="1"/>
</dbReference>
<evidence type="ECO:0000256" key="4">
    <source>
        <dbReference type="SAM" id="SignalP"/>
    </source>
</evidence>
<dbReference type="EMBL" id="JACTNG010000017">
    <property type="protein sequence ID" value="MBO1081625.1"/>
    <property type="molecule type" value="Genomic_DNA"/>
</dbReference>
<keyword evidence="6" id="KW-1185">Reference proteome</keyword>
<accession>A0ABS3KVX5</accession>
<feature type="chain" id="PRO_5045363372" evidence="4">
    <location>
        <begin position="26"/>
        <end position="421"/>
    </location>
</feature>
<feature type="signal peptide" evidence="4">
    <location>
        <begin position="1"/>
        <end position="25"/>
    </location>
</feature>
<evidence type="ECO:0000256" key="2">
    <source>
        <dbReference type="ARBA" id="ARBA00022448"/>
    </source>
</evidence>
<organism evidence="5 6">
    <name type="scientific">Roseomonas haemaphysalidis</name>
    <dbReference type="NCBI Taxonomy" id="2768162"/>
    <lineage>
        <taxon>Bacteria</taxon>
        <taxon>Pseudomonadati</taxon>
        <taxon>Pseudomonadota</taxon>
        <taxon>Alphaproteobacteria</taxon>
        <taxon>Acetobacterales</taxon>
        <taxon>Roseomonadaceae</taxon>
        <taxon>Roseomonas</taxon>
    </lineage>
</organism>
<evidence type="ECO:0000256" key="3">
    <source>
        <dbReference type="ARBA" id="ARBA00022729"/>
    </source>
</evidence>
<evidence type="ECO:0000313" key="6">
    <source>
        <dbReference type="Proteomes" id="UP001518989"/>
    </source>
</evidence>
<evidence type="ECO:0000313" key="5">
    <source>
        <dbReference type="EMBL" id="MBO1081625.1"/>
    </source>
</evidence>
<evidence type="ECO:0000256" key="1">
    <source>
        <dbReference type="ARBA" id="ARBA00008520"/>
    </source>
</evidence>
<name>A0ABS3KVX5_9PROT</name>
<keyword evidence="2" id="KW-0813">Transport</keyword>
<reference evidence="5 6" key="1">
    <citation type="submission" date="2020-09" db="EMBL/GenBank/DDBJ databases">
        <title>Roseomonas.</title>
        <authorList>
            <person name="Zhu W."/>
        </authorList>
    </citation>
    <scope>NUCLEOTIDE SEQUENCE [LARGE SCALE GENOMIC DNA]</scope>
    <source>
        <strain evidence="5 6">573</strain>
    </source>
</reference>
<keyword evidence="3 4" id="KW-0732">Signal</keyword>
<dbReference type="InterPro" id="IPR006311">
    <property type="entry name" value="TAT_signal"/>
</dbReference>
<dbReference type="InterPro" id="IPR006059">
    <property type="entry name" value="SBP"/>
</dbReference>
<sequence length="421" mass="45338">MILSRRALMASTAAAAAGLAMPALAQARTEITYWQYAFPAKETTVNALIPEFEKQNPNIRVKHETFPYANFSTKVASAVPAGTGPDVVNLFFGWLPQYLKGGYLQPLPESVFPAAAIEAEFFPLVGAAKSEGKYYALPTAVRSLALFYNKELFRKAGLDPAKPPATLAEFREMAIKLTQRDAAGNITVAGAAMQPSGQGVNWLRDVLVRQFGGEPYSTDGRKVAYDSPAGAAAMGWYLDLIRKDKVGFPGFMTDDVTAFRAHRAAMNIDGSFRLAALNGQADLDYGVAELPTHDGKRANSPSFWANGITRGATGAKLEAAAKFVAFLASPEVMAGWLGKVGELPARKAIATTPTNLADPKIGPFIKGLEYGQATLLVDELGQRQALLDAVDDAVANNRPAAEAVRRMARREQAVLDDFYDR</sequence>
<dbReference type="Pfam" id="PF13416">
    <property type="entry name" value="SBP_bac_8"/>
    <property type="match status" value="1"/>
</dbReference>
<dbReference type="Proteomes" id="UP001518989">
    <property type="component" value="Unassembled WGS sequence"/>
</dbReference>
<dbReference type="PANTHER" id="PTHR30061:SF50">
    <property type="entry name" value="MALTOSE_MALTODEXTRIN-BINDING PERIPLASMIC PROTEIN"/>
    <property type="match status" value="1"/>
</dbReference>
<dbReference type="CDD" id="cd14749">
    <property type="entry name" value="PBP2_XBP1_like"/>
    <property type="match status" value="1"/>
</dbReference>
<dbReference type="SUPFAM" id="SSF53850">
    <property type="entry name" value="Periplasmic binding protein-like II"/>
    <property type="match status" value="1"/>
</dbReference>
<comment type="caution">
    <text evidence="5">The sequence shown here is derived from an EMBL/GenBank/DDBJ whole genome shotgun (WGS) entry which is preliminary data.</text>
</comment>
<dbReference type="PROSITE" id="PS51318">
    <property type="entry name" value="TAT"/>
    <property type="match status" value="1"/>
</dbReference>
<dbReference type="Gene3D" id="3.40.190.10">
    <property type="entry name" value="Periplasmic binding protein-like II"/>
    <property type="match status" value="1"/>
</dbReference>
<gene>
    <name evidence="5" type="ORF">IAI61_21545</name>
</gene>
<comment type="similarity">
    <text evidence="1">Belongs to the bacterial solute-binding protein 1 family.</text>
</comment>